<protein>
    <submittedName>
        <fullName evidence="1">Uncharacterized protein</fullName>
    </submittedName>
</protein>
<proteinExistence type="predicted"/>
<dbReference type="Proteomes" id="UP000694389">
    <property type="component" value="Unassembled WGS sequence"/>
</dbReference>
<dbReference type="GeneTree" id="ENSGT00960000186758"/>
<keyword evidence="2" id="KW-1185">Reference proteome</keyword>
<evidence type="ECO:0000313" key="2">
    <source>
        <dbReference type="Proteomes" id="UP000694389"/>
    </source>
</evidence>
<organism evidence="1 2">
    <name type="scientific">Dicentrarchus labrax</name>
    <name type="common">European seabass</name>
    <name type="synonym">Morone labrax</name>
    <dbReference type="NCBI Taxonomy" id="13489"/>
    <lineage>
        <taxon>Eukaryota</taxon>
        <taxon>Metazoa</taxon>
        <taxon>Chordata</taxon>
        <taxon>Craniata</taxon>
        <taxon>Vertebrata</taxon>
        <taxon>Euteleostomi</taxon>
        <taxon>Actinopterygii</taxon>
        <taxon>Neopterygii</taxon>
        <taxon>Teleostei</taxon>
        <taxon>Neoteleostei</taxon>
        <taxon>Acanthomorphata</taxon>
        <taxon>Eupercaria</taxon>
        <taxon>Moronidae</taxon>
        <taxon>Dicentrarchus</taxon>
    </lineage>
</organism>
<dbReference type="AlphaFoldDB" id="A0A8C4H1H3"/>
<reference evidence="1" key="1">
    <citation type="submission" date="2025-08" db="UniProtKB">
        <authorList>
            <consortium name="Ensembl"/>
        </authorList>
    </citation>
    <scope>IDENTIFICATION</scope>
</reference>
<sequence length="201" mass="22783">VVQRWSKLQFREQTTLLFNGYRIINCGYKYNEIPPDDVPHEKEKGISSISVKELDTFLQTPEAALHAAHYLVLKLNLLTFQLVIEVLQKDPDDLDHRQDQRAKSQGACGNPPTDISICEDGEGRDIFRLLEGPVIRGEGPRQSDLAQGRHKVGAPEEEEHIVELEQDEVFVVEGLPTIEGKQALCVECLEKKRDGRPQVYI</sequence>
<dbReference type="Ensembl" id="ENSDLAT00005038207.2">
    <property type="protein sequence ID" value="ENSDLAP00005035804.2"/>
    <property type="gene ID" value="ENSDLAG00005015942.2"/>
</dbReference>
<reference evidence="1" key="2">
    <citation type="submission" date="2025-09" db="UniProtKB">
        <authorList>
            <consortium name="Ensembl"/>
        </authorList>
    </citation>
    <scope>IDENTIFICATION</scope>
</reference>
<accession>A0A8C4H1H3</accession>
<evidence type="ECO:0000313" key="1">
    <source>
        <dbReference type="Ensembl" id="ENSDLAP00005035804.2"/>
    </source>
</evidence>
<name>A0A8C4H1H3_DICLA</name>